<dbReference type="InterPro" id="IPR018936">
    <property type="entry name" value="PI3/4_kinase_CS"/>
</dbReference>
<keyword evidence="8 14" id="KW-0418">Kinase</keyword>
<dbReference type="InterPro" id="IPR003152">
    <property type="entry name" value="FATC_dom"/>
</dbReference>
<dbReference type="InterPro" id="IPR000403">
    <property type="entry name" value="PI3/4_kinase_cat_dom"/>
</dbReference>
<keyword evidence="7" id="KW-0227">DNA damage</keyword>
<dbReference type="Pfam" id="PF02260">
    <property type="entry name" value="FATC"/>
    <property type="match status" value="1"/>
</dbReference>
<keyword evidence="9" id="KW-0067">ATP-binding</keyword>
<evidence type="ECO:0000313" key="15">
    <source>
        <dbReference type="Proteomes" id="UP001071777"/>
    </source>
</evidence>
<evidence type="ECO:0000256" key="4">
    <source>
        <dbReference type="ARBA" id="ARBA00022527"/>
    </source>
</evidence>
<keyword evidence="5" id="KW-0808">Transferase</keyword>
<evidence type="ECO:0000256" key="2">
    <source>
        <dbReference type="ARBA" id="ARBA00010769"/>
    </source>
</evidence>
<evidence type="ECO:0000256" key="8">
    <source>
        <dbReference type="ARBA" id="ARBA00022777"/>
    </source>
</evidence>
<dbReference type="Pfam" id="PF23593">
    <property type="entry name" value="HEAT_ATR"/>
    <property type="match status" value="1"/>
</dbReference>
<evidence type="ECO:0000256" key="10">
    <source>
        <dbReference type="ARBA" id="ARBA00023242"/>
    </source>
</evidence>
<evidence type="ECO:0000256" key="7">
    <source>
        <dbReference type="ARBA" id="ARBA00022763"/>
    </source>
</evidence>
<comment type="caution">
    <text evidence="14">The sequence shown here is derived from an EMBL/GenBank/DDBJ whole genome shotgun (WGS) entry which is preliminary data.</text>
</comment>
<dbReference type="PROSITE" id="PS51190">
    <property type="entry name" value="FATC"/>
    <property type="match status" value="1"/>
</dbReference>
<dbReference type="SUPFAM" id="SSF56112">
    <property type="entry name" value="Protein kinase-like (PK-like)"/>
    <property type="match status" value="1"/>
</dbReference>
<evidence type="ECO:0000256" key="6">
    <source>
        <dbReference type="ARBA" id="ARBA00022741"/>
    </source>
</evidence>
<comment type="similarity">
    <text evidence="2">Belongs to the PI3/PI4-kinase family. ATM subfamily.</text>
</comment>
<dbReference type="EC" id="2.7.11.1" evidence="3"/>
<evidence type="ECO:0000256" key="9">
    <source>
        <dbReference type="ARBA" id="ARBA00022840"/>
    </source>
</evidence>
<dbReference type="SMART" id="SM01343">
    <property type="entry name" value="FATC"/>
    <property type="match status" value="1"/>
</dbReference>
<dbReference type="InterPro" id="IPR057564">
    <property type="entry name" value="HEAT_ATR"/>
</dbReference>
<evidence type="ECO:0000259" key="13">
    <source>
        <dbReference type="PROSITE" id="PS51190"/>
    </source>
</evidence>
<dbReference type="SMART" id="SM00146">
    <property type="entry name" value="PI3Kc"/>
    <property type="match status" value="1"/>
</dbReference>
<accession>A0ABQ8P7L7</accession>
<dbReference type="PROSITE" id="PS00916">
    <property type="entry name" value="PI3_4_KINASE_2"/>
    <property type="match status" value="1"/>
</dbReference>
<dbReference type="InterPro" id="IPR050517">
    <property type="entry name" value="DDR_Repair_Kinase"/>
</dbReference>
<sequence>MSDKELIDIIDTFIYTEEVNRSLDESIDSHSECIGTLRKYLLDSIREFIFGKSDTEKQIKTIKSINSSLKGICCNFGHLIFPSSGLVQFFYRLLHKIFSEEFFISHVNLETLESKDDRFNEAIFLDVEGGKMVGCCISLLFTVLKLLSIDNRSLFTMFIDETLISVNKFNSFLKYGHLSNKTHIHSQNIDIYASFLLLIKQKYESVNGLGPPICISLPKANYGFVNVMGHITIQLLDSQTPFFEYSSIRDRFITIWLRILNTCISIKKYELISTIAYTIYIITIRFDQEISNQNALYLIKNKTMELIYESFINGFTPIRPNVLSSINRISVTSILGRMTIWYLNGFWRICNLGGFSFNTQSSNTYIYQTELILRYWFNQLMIASNNYFDGYPSTVIFKILMVTPSISEIIINNTELGLVNKLIHSNICGGVPYINIQLISLLIKLKALRFFPNNLKCDDELTDSIIQASICGINEVYSKGNESDTLLILAHIQLVFSRYFNSNLLEDVNLTSLCYSISFTMDLIRIMIEYDIGCTFEFGKYLMNHLCRILSLHDGEISNWGFIQCILLTELSIRILSKSSGELDGIINSLMDINNSSEKIFIIIWSSIVNLLFIICLNSLEIREDLVEKIILKLLELDKLCFISSSIKIKLVKLLSIIILKKEDFGDYSTTSDIQILNNCTQINKESYFPFGSSFSSISYFNWSPDDINNRVKLLSFLPLSSICPICKEKTGSVPSKELFVCNSCWNPIPTSIDIDTSTLIPEISKYFSTIDILLQFKNKQTFKVEIIDLLFQLIKNTSADTSISEHREMYSVLSVVFSSFKDKSSAQVNEMTFYLQNSVLGSSYLDYSQYQLNLLILSGKFLRNSICYSRQSRNVLLNELIFPKPLVISHIFSELIDPESYIFEKLEDMFRLSLFFGPPVDSSLVYDKLESIKHVLFGNIFKMNELTFNTYREKFKSPELIAIKSEIRELCDSYNQNTDLYNHAEQSQILFSIASMNIQIHNLILFSTVLTDELFVRFFSSALTALKYAVMGIDNNWRVFWSRGTLHEFSRGIIPEKKSCESAHVIKNNSKAIYKLLSIVCSVLMRQNTTLSSISISPGVDKTISLKLSSFIESKTKHPNWLISLLGPTFTYLLPNLFYKSIFGYTNYLNQAFSYLKRYIPSSLSYDRLIIQIPFFLIYHMNVEDLDMQACFDFLKSNIYSNLLKNSISDDFHLPKALVNTCIASLFWTATSSKNLLKFLLEEKDSDDQFEKYIGDLTCECLKYNLNQDFIFIKQCEWLSSAINVLISELGLTKAHCPMKKKRKVTEEVWRDFEIPKKIEDYIGKNLMWLLEFYSKSILIGGPVSTWSNAQLQHIYFPISFIISEPPPSNKASMYWYRIFRSLSLLLFFSRKYIKEYATRLLELLSKVTHKSNVHPSCIQCWSIYIQQLIEDFQGNTDINQNIFLQLLSPIIEQLYFIIEPHTLNKSSFLPHMEDFFEFMITSVLHINKSYFLLIPVITSLEGSSIRRIIINCYYEGKYSGKCTNLAESEYYKLIFSSLNERIDLTIQFISSHAPYITFEKLLGSIKDIILLYPIEAYWTLFNEEKGCSIKFERLNLLYRGCLSVISNTSNDSLILFQKSDMETDTKNQDNVKLTSRVNILEFGLKCNCLLPKTYSQRRLSNLEKSTTNLKNSISVIIGTIGAICQRANDQFGLGVNNFHIINGDSNSSNANGSELEFQSTQISMFIKNLDILTIDLIQNHLLAYSHWNVAAFAIQEALKFIGCHDCLLHSEKNTTIWNMFQKDVQDILQPYRSTEYRIIQGTNEHLLEQLKTLSDERTENIYEFYFWCLDIINKEIKNMSANEDKIPPLIKNINVLFEGCRVVSLGIPSVFNFILPLSIEFMILFCNHSVIRHLKEKLCSLIISGLESGASDRLSNISMIESRKINKLKSSFIIHHVTYESIFIVITHLMEIFENVIQSKVSKILPWFNESLLEPFLQELYIGESNISNHRECEKNSVTKFEEKALTPSSVTLSLLAEATKMKNSNDSTNLVSNNTGSGYQYFKNEIMNYIFKIRREVNKNEGARSSDSKKKSQNSTQFLSALSEYPIISVLANLQFITDLPVSILIQAALSCGSHMRALLLFERFLLVKNNNEDFSKRKYRKFNKTRTSLMTQYGLATKYPGNAIDYFGTSGFNNIDFDPLNPLKFYKTCFSVYSELPNIFEEEKRKAVNHILYLPFQCYLGIKDTDNLLGIMTIYEQMSTFVHGTIDKQLIEFLLREDYFSAAKIYERIISNSSEVNSLIYKNYLKCLLKAGLPHVVLNILLNSNQLNKTNLESEHLTDWNKKDSHHQLYPINCSFFTSEALEACYQLGNWELINLIISDKNSEEHNAQPSSFNNFYMDLFTPSNIDTIIQKFNIYRGKLLLHLYSTNYKDKRPSHVLSESFGSILEKARNLLLTPLSTTWNDSNSRSSFILERLHMLMDIEFVYFFSNVNVNTSQPEYLKNRANLPGWLEMSELFVSRIDHAQINIEKKYSLLSQAKIALEAAGFELPSFLLLLVLERSKISTISVNTSQSYVSFLDSFEMIGIENQLNEHDLHSCAKNTSAFEISDLSLMDLHSLNYNRRERVPGFIQLDNLISISYFEKILGKNMDNSKINWSSIENILLEEWDCNNGYIISLNQNLLVTYLFKLFRRNQNKVAVHFYEMIIKSRPNKLLDNTTLSEINLVYLDWAIKSSMVSPENIINTFQETIDLRSNCEKTYFQFANYLDSYFHLIISNSETENNFTSTGPCKNGYNLGTIFQCDETISLCINMYLGCLKCGSSFIYPSLSRVLFLLFNYSNIILKPGVAQPSNKYESLKTLPDAFNRLKKEIMELPSSLWYVVLPQLLSRCQHPGLGSIIIQPLIARIVRSLPHQAPWSFVSMLKSNSSERKNTAICILNMSKSILDDKDEGLINEGDFTLIIDEYIRLFDNLTILAMDSSTGSNFQLQSKDQKSLNKVSNKYMSLRSDFQSIYHSMKNLNKSKGLIIPTQLQLCSYNYTNNYTKSIIFSNYLPLRNRNSSVSDDKQFLPCYIKRNQNSGISHDLITISGIEDIIFVLPSKQKPKKIGLIGSNGCTYYYLVKNEKRGDLRKDMRLMELAQLLNQRMSINGGDLSLRTFSVVPLSEVAGIIEWVPNVTTLGNIVMGEWKEVIGSSKFHRQLIETQDILRQHSMQPEKLYKLYSEDILPKYPPVLHKWFFKKFSTKSSYTWLKSKEKYTKSTAVWSMFGYIVGLGDRHAENILIDTNVGDIIHVDFDCLFGKGFLLEIPEIVPFRLTPNIVIAMGICGVEGTFTGTSISAMSILRSPFNKSLIMTFLEAFVHDPLIEWMRPGKAPQISSSVGGSADPISFLAVAKGHSHLRTIYRKLNGMVDCFSKHKKVNSTPYAPINCSQRRSFCERGLGLSVESQVLELISSAKCKRNLSQMYAGWMPQL</sequence>
<dbReference type="InterPro" id="IPR036940">
    <property type="entry name" value="PI3/4_kinase_cat_sf"/>
</dbReference>
<keyword evidence="6" id="KW-0547">Nucleotide-binding</keyword>
<dbReference type="EMBL" id="JAPCXB010000089">
    <property type="protein sequence ID" value="KAJ1608914.1"/>
    <property type="molecule type" value="Genomic_DNA"/>
</dbReference>
<feature type="domain" description="FATC" evidence="13">
    <location>
        <begin position="3420"/>
        <end position="3452"/>
    </location>
</feature>
<dbReference type="PANTHER" id="PTHR11139:SF69">
    <property type="entry name" value="SERINE_THREONINE-PROTEIN KINASE ATR"/>
    <property type="match status" value="1"/>
</dbReference>
<reference evidence="14" key="1">
    <citation type="submission" date="2022-10" db="EMBL/GenBank/DDBJ databases">
        <title>Adaptive evolution leads to modifications in subtelomeric GC content in a zoonotic Cryptosporidium species.</title>
        <authorList>
            <person name="Li J."/>
            <person name="Feng Y."/>
            <person name="Xiao L."/>
        </authorList>
    </citation>
    <scope>NUCLEOTIDE SEQUENCE</scope>
    <source>
        <strain evidence="14">25894</strain>
    </source>
</reference>
<evidence type="ECO:0000256" key="5">
    <source>
        <dbReference type="ARBA" id="ARBA00022679"/>
    </source>
</evidence>
<dbReference type="Gene3D" id="3.30.1010.10">
    <property type="entry name" value="Phosphatidylinositol 3-kinase Catalytic Subunit, Chain A, domain 4"/>
    <property type="match status" value="1"/>
</dbReference>
<dbReference type="InterPro" id="IPR011009">
    <property type="entry name" value="Kinase-like_dom_sf"/>
</dbReference>
<dbReference type="GO" id="GO:0016301">
    <property type="term" value="F:kinase activity"/>
    <property type="evidence" value="ECO:0007669"/>
    <property type="project" value="UniProtKB-KW"/>
</dbReference>
<dbReference type="Proteomes" id="UP001071777">
    <property type="component" value="Unassembled WGS sequence"/>
</dbReference>
<gene>
    <name evidence="14" type="ORF">OJ252_2358</name>
</gene>
<evidence type="ECO:0000313" key="14">
    <source>
        <dbReference type="EMBL" id="KAJ1608914.1"/>
    </source>
</evidence>
<dbReference type="Pfam" id="PF00454">
    <property type="entry name" value="PI3_PI4_kinase"/>
    <property type="match status" value="1"/>
</dbReference>
<feature type="domain" description="PI3K/PI4K catalytic" evidence="12">
    <location>
        <begin position="3072"/>
        <end position="3389"/>
    </location>
</feature>
<keyword evidence="4" id="KW-0723">Serine/threonine-protein kinase</keyword>
<evidence type="ECO:0000256" key="11">
    <source>
        <dbReference type="ARBA" id="ARBA00024420"/>
    </source>
</evidence>
<dbReference type="Gene3D" id="1.10.1070.11">
    <property type="entry name" value="Phosphatidylinositol 3-/4-kinase, catalytic domain"/>
    <property type="match status" value="1"/>
</dbReference>
<name>A0ABQ8P7L7_9CRYT</name>
<protein>
    <recommendedName>
        <fullName evidence="11">Serine/threonine-protein kinase ATR</fullName>
        <ecNumber evidence="3">2.7.11.1</ecNumber>
    </recommendedName>
</protein>
<dbReference type="PROSITE" id="PS50290">
    <property type="entry name" value="PI3_4_KINASE_3"/>
    <property type="match status" value="1"/>
</dbReference>
<keyword evidence="15" id="KW-1185">Reference proteome</keyword>
<organism evidence="14 15">
    <name type="scientific">Cryptosporidium canis</name>
    <dbReference type="NCBI Taxonomy" id="195482"/>
    <lineage>
        <taxon>Eukaryota</taxon>
        <taxon>Sar</taxon>
        <taxon>Alveolata</taxon>
        <taxon>Apicomplexa</taxon>
        <taxon>Conoidasida</taxon>
        <taxon>Coccidia</taxon>
        <taxon>Eucoccidiorida</taxon>
        <taxon>Eimeriorina</taxon>
        <taxon>Cryptosporidiidae</taxon>
        <taxon>Cryptosporidium</taxon>
    </lineage>
</organism>
<keyword evidence="10" id="KW-0539">Nucleus</keyword>
<evidence type="ECO:0000259" key="12">
    <source>
        <dbReference type="PROSITE" id="PS50290"/>
    </source>
</evidence>
<proteinExistence type="inferred from homology"/>
<dbReference type="PANTHER" id="PTHR11139">
    <property type="entry name" value="ATAXIA TELANGIECTASIA MUTATED ATM -RELATED"/>
    <property type="match status" value="1"/>
</dbReference>
<comment type="subcellular location">
    <subcellularLocation>
        <location evidence="1">Nucleus</location>
    </subcellularLocation>
</comment>
<evidence type="ECO:0000256" key="1">
    <source>
        <dbReference type="ARBA" id="ARBA00004123"/>
    </source>
</evidence>
<evidence type="ECO:0000256" key="3">
    <source>
        <dbReference type="ARBA" id="ARBA00012513"/>
    </source>
</evidence>
<dbReference type="CDD" id="cd00892">
    <property type="entry name" value="PIKKc_ATR"/>
    <property type="match status" value="1"/>
</dbReference>